<feature type="transmembrane region" description="Helical" evidence="8">
    <location>
        <begin position="54"/>
        <end position="73"/>
    </location>
</feature>
<feature type="transmembrane region" description="Helical" evidence="8">
    <location>
        <begin position="121"/>
        <end position="141"/>
    </location>
</feature>
<feature type="transmembrane region" description="Helical" evidence="8">
    <location>
        <begin position="21"/>
        <end position="39"/>
    </location>
</feature>
<evidence type="ECO:0000259" key="9">
    <source>
        <dbReference type="PROSITE" id="PS51503"/>
    </source>
</evidence>
<keyword evidence="5 8" id="KW-0472">Membrane</keyword>
<comment type="subcellular location">
    <subcellularLocation>
        <location evidence="1">Mitochondrion</location>
    </subcellularLocation>
</comment>
<gene>
    <name evidence="10" type="ORF">E3P99_02975</name>
</gene>
<proteinExistence type="predicted"/>
<protein>
    <recommendedName>
        <fullName evidence="9">HIG1 domain-containing protein</fullName>
    </recommendedName>
</protein>
<evidence type="ECO:0000313" key="10">
    <source>
        <dbReference type="EMBL" id="TIA87777.1"/>
    </source>
</evidence>
<feature type="binding site" evidence="6">
    <location>
        <position position="297"/>
    </location>
    <ligand>
        <name>substrate</name>
    </ligand>
</feature>
<evidence type="ECO:0000256" key="4">
    <source>
        <dbReference type="ARBA" id="ARBA00022989"/>
    </source>
</evidence>
<dbReference type="InterPro" id="IPR029033">
    <property type="entry name" value="His_PPase_superfam"/>
</dbReference>
<accession>A0A4T0FH88</accession>
<reference evidence="10 11" key="1">
    <citation type="submission" date="2019-03" db="EMBL/GenBank/DDBJ databases">
        <title>Sequencing 23 genomes of Wallemia ichthyophaga.</title>
        <authorList>
            <person name="Gostincar C."/>
        </authorList>
    </citation>
    <scope>NUCLEOTIDE SEQUENCE [LARGE SCALE GENOMIC DNA]</scope>
    <source>
        <strain evidence="10 11">EXF-5753</strain>
    </source>
</reference>
<dbReference type="EMBL" id="SPNW01000048">
    <property type="protein sequence ID" value="TIA87777.1"/>
    <property type="molecule type" value="Genomic_DNA"/>
</dbReference>
<evidence type="ECO:0000256" key="2">
    <source>
        <dbReference type="ARBA" id="ARBA00022692"/>
    </source>
</evidence>
<dbReference type="InterPro" id="IPR051695">
    <property type="entry name" value="Phosphoglycerate_Mutase"/>
</dbReference>
<dbReference type="SUPFAM" id="SSF53254">
    <property type="entry name" value="Phosphoglycerate mutase-like"/>
    <property type="match status" value="1"/>
</dbReference>
<feature type="domain" description="HIG1" evidence="9">
    <location>
        <begin position="93"/>
        <end position="185"/>
    </location>
</feature>
<dbReference type="InterPro" id="IPR013078">
    <property type="entry name" value="His_Pase_superF_clade-1"/>
</dbReference>
<dbReference type="GO" id="GO:0005829">
    <property type="term" value="C:cytosol"/>
    <property type="evidence" value="ECO:0007669"/>
    <property type="project" value="TreeGrafter"/>
</dbReference>
<dbReference type="PANTHER" id="PTHR46517">
    <property type="entry name" value="FRUCTOSE-2,6-BISPHOSPHATASE TIGAR"/>
    <property type="match status" value="1"/>
</dbReference>
<keyword evidence="3" id="KW-0378">Hydrolase</keyword>
<comment type="caution">
    <text evidence="10">The sequence shown here is derived from an EMBL/GenBank/DDBJ whole genome shotgun (WGS) entry which is preliminary data.</text>
</comment>
<dbReference type="GO" id="GO:0043456">
    <property type="term" value="P:regulation of pentose-phosphate shunt"/>
    <property type="evidence" value="ECO:0007669"/>
    <property type="project" value="TreeGrafter"/>
</dbReference>
<dbReference type="GO" id="GO:0004331">
    <property type="term" value="F:fructose-2,6-bisphosphate 2-phosphatase activity"/>
    <property type="evidence" value="ECO:0007669"/>
    <property type="project" value="TreeGrafter"/>
</dbReference>
<feature type="region of interest" description="Disordered" evidence="7">
    <location>
        <begin position="208"/>
        <end position="247"/>
    </location>
</feature>
<dbReference type="PANTHER" id="PTHR46517:SF1">
    <property type="entry name" value="FRUCTOSE-2,6-BISPHOSPHATASE TIGAR"/>
    <property type="match status" value="1"/>
</dbReference>
<dbReference type="PROSITE" id="PS51503">
    <property type="entry name" value="HIG1"/>
    <property type="match status" value="1"/>
</dbReference>
<dbReference type="Pfam" id="PF04588">
    <property type="entry name" value="HIG_1_N"/>
    <property type="match status" value="1"/>
</dbReference>
<name>A0A4T0FH88_9BASI</name>
<evidence type="ECO:0000256" key="7">
    <source>
        <dbReference type="SAM" id="MobiDB-lite"/>
    </source>
</evidence>
<evidence type="ECO:0000256" key="8">
    <source>
        <dbReference type="SAM" id="Phobius"/>
    </source>
</evidence>
<dbReference type="GO" id="GO:0045820">
    <property type="term" value="P:negative regulation of glycolytic process"/>
    <property type="evidence" value="ECO:0007669"/>
    <property type="project" value="TreeGrafter"/>
</dbReference>
<dbReference type="OrthoDB" id="354304at2759"/>
<sequence length="531" mass="59592">MKLITQEQIDASGRATAIGGLKGALLGSSLTATGLFFAGKRYPIVARQPPVQKGWLILVGTLLFGATNAEFAYEDHMRAQWKNEDVESVEILEKHKQERANRASTLTTSEKVILAAKENRFKFVVGSWFASMVGSGAYIWARNPMQSFSQKLVQARMAAQVSTLGVLIATAGLSQIRVRGEEDRVKQKHASSGGDDWKYIVEEEEQREKLEEQEKQDKKQHYADKSPKKTASEGTPSKKTELKLNNESGANVNNLKSLWAGWRDSNLSNHGMNQARRLGESFQDYPIKAIIASDLTRARWTAEQIRDHNKTQPQPSFTLTHLLREQNFGKGEGQPWQQAQWQRKSGRDFKFQDGESLHDVANRAEEVIDNMIMPYVMASAVSGEESNVVVVAHGILIAELQYALLKRRPQGISAFQRSPLENTGWHRIEIKLATPAQSKVVSGWNTTDKNDAAVDKEGDQVEQQETLVEGPPDELNMATPITERKEHVKFKKLDIRYSNISEAEHLDGLVRAKTFGSMAFDDKQKKITDMM</sequence>
<keyword evidence="2 8" id="KW-0812">Transmembrane</keyword>
<evidence type="ECO:0000256" key="6">
    <source>
        <dbReference type="PIRSR" id="PIRSR613078-2"/>
    </source>
</evidence>
<dbReference type="SMART" id="SM00855">
    <property type="entry name" value="PGAM"/>
    <property type="match status" value="1"/>
</dbReference>
<evidence type="ECO:0000256" key="3">
    <source>
        <dbReference type="ARBA" id="ARBA00022801"/>
    </source>
</evidence>
<evidence type="ECO:0000256" key="1">
    <source>
        <dbReference type="ARBA" id="ARBA00004173"/>
    </source>
</evidence>
<dbReference type="Pfam" id="PF00300">
    <property type="entry name" value="His_Phos_1"/>
    <property type="match status" value="1"/>
</dbReference>
<evidence type="ECO:0000313" key="11">
    <source>
        <dbReference type="Proteomes" id="UP000310189"/>
    </source>
</evidence>
<dbReference type="GO" id="GO:0005739">
    <property type="term" value="C:mitochondrion"/>
    <property type="evidence" value="ECO:0007669"/>
    <property type="project" value="UniProtKB-SubCell"/>
</dbReference>
<dbReference type="AlphaFoldDB" id="A0A4T0FH88"/>
<keyword evidence="4 8" id="KW-1133">Transmembrane helix</keyword>
<dbReference type="Proteomes" id="UP000310189">
    <property type="component" value="Unassembled WGS sequence"/>
</dbReference>
<dbReference type="InterPro" id="IPR007667">
    <property type="entry name" value="Hypoxia_induced_domain"/>
</dbReference>
<dbReference type="CDD" id="cd07067">
    <property type="entry name" value="HP_PGM_like"/>
    <property type="match status" value="1"/>
</dbReference>
<keyword evidence="11" id="KW-1185">Reference proteome</keyword>
<organism evidence="10 11">
    <name type="scientific">Wallemia hederae</name>
    <dbReference type="NCBI Taxonomy" id="1540922"/>
    <lineage>
        <taxon>Eukaryota</taxon>
        <taxon>Fungi</taxon>
        <taxon>Dikarya</taxon>
        <taxon>Basidiomycota</taxon>
        <taxon>Wallemiomycotina</taxon>
        <taxon>Wallemiomycetes</taxon>
        <taxon>Wallemiales</taxon>
        <taxon>Wallemiaceae</taxon>
        <taxon>Wallemia</taxon>
    </lineage>
</organism>
<dbReference type="Gene3D" id="3.40.50.1240">
    <property type="entry name" value="Phosphoglycerate mutase-like"/>
    <property type="match status" value="1"/>
</dbReference>
<evidence type="ECO:0000256" key="5">
    <source>
        <dbReference type="ARBA" id="ARBA00023136"/>
    </source>
</evidence>
<feature type="compositionally biased region" description="Basic and acidic residues" evidence="7">
    <location>
        <begin position="208"/>
        <end position="244"/>
    </location>
</feature>